<evidence type="ECO:0000313" key="1">
    <source>
        <dbReference type="EMBL" id="OZI37316.1"/>
    </source>
</evidence>
<comment type="caution">
    <text evidence="1">The sequence shown here is derived from an EMBL/GenBank/DDBJ whole genome shotgun (WGS) entry which is preliminary data.</text>
</comment>
<reference evidence="2" key="1">
    <citation type="submission" date="2017-05" db="EMBL/GenBank/DDBJ databases">
        <title>Complete and WGS of Bordetella genogroups.</title>
        <authorList>
            <person name="Spilker T."/>
            <person name="Lipuma J."/>
        </authorList>
    </citation>
    <scope>NUCLEOTIDE SEQUENCE [LARGE SCALE GENOMIC DNA]</scope>
    <source>
        <strain evidence="2">AU16122</strain>
    </source>
</reference>
<dbReference type="Proteomes" id="UP000216020">
    <property type="component" value="Unassembled WGS sequence"/>
</dbReference>
<dbReference type="InterPro" id="IPR021927">
    <property type="entry name" value="DUF3540"/>
</dbReference>
<sequence>MSTAAASRSYPRYDPVHLIGVVMHVGDDGCVVDCDGRAWRCVRAASCLLAPAVGDTVLVSGPDSSRVFLIAVIAQADPASARIELPGDVVIAAPDGDLTLESGGRTQLNGRTRVQVQAAAFGLQAADADCRVERMRYAGAEVKGSVGMLRLAGKVCETAVDRLVQLSRNVFRITEESEHVRARVLDSQASQSARLHAPYTVVTGEELVKVDASQIHVG</sequence>
<dbReference type="AlphaFoldDB" id="A0A261SIT4"/>
<accession>A0A261SIT4</accession>
<protein>
    <recommendedName>
        <fullName evidence="3">DUF3540 domain-containing protein</fullName>
    </recommendedName>
</protein>
<dbReference type="RefSeq" id="WP_094851423.1">
    <property type="nucleotide sequence ID" value="NZ_NEVM01000001.1"/>
</dbReference>
<evidence type="ECO:0008006" key="3">
    <source>
        <dbReference type="Google" id="ProtNLM"/>
    </source>
</evidence>
<dbReference type="OrthoDB" id="6119047at2"/>
<organism evidence="1 2">
    <name type="scientific">Bordetella genomosp. 10</name>
    <dbReference type="NCBI Taxonomy" id="1416804"/>
    <lineage>
        <taxon>Bacteria</taxon>
        <taxon>Pseudomonadati</taxon>
        <taxon>Pseudomonadota</taxon>
        <taxon>Betaproteobacteria</taxon>
        <taxon>Burkholderiales</taxon>
        <taxon>Alcaligenaceae</taxon>
        <taxon>Bordetella</taxon>
    </lineage>
</organism>
<name>A0A261SIT4_9BORD</name>
<evidence type="ECO:0000313" key="2">
    <source>
        <dbReference type="Proteomes" id="UP000216020"/>
    </source>
</evidence>
<keyword evidence="2" id="KW-1185">Reference proteome</keyword>
<dbReference type="EMBL" id="NEVM01000001">
    <property type="protein sequence ID" value="OZI37316.1"/>
    <property type="molecule type" value="Genomic_DNA"/>
</dbReference>
<gene>
    <name evidence="1" type="ORF">CAL29_02530</name>
</gene>
<dbReference type="Pfam" id="PF12059">
    <property type="entry name" value="DUF3540"/>
    <property type="match status" value="1"/>
</dbReference>
<proteinExistence type="predicted"/>